<dbReference type="PROSITE" id="PS00678">
    <property type="entry name" value="WD_REPEATS_1"/>
    <property type="match status" value="1"/>
</dbReference>
<dbReference type="InterPro" id="IPR015943">
    <property type="entry name" value="WD40/YVTN_repeat-like_dom_sf"/>
</dbReference>
<dbReference type="PROSITE" id="PS50294">
    <property type="entry name" value="WD_REPEATS_REGION"/>
    <property type="match status" value="1"/>
</dbReference>
<comment type="caution">
    <text evidence="4">The sequence shown here is derived from an EMBL/GenBank/DDBJ whole genome shotgun (WGS) entry which is preliminary data.</text>
</comment>
<dbReference type="Pfam" id="PF00400">
    <property type="entry name" value="WD40"/>
    <property type="match status" value="2"/>
</dbReference>
<keyword evidence="5" id="KW-1185">Reference proteome</keyword>
<keyword evidence="2" id="KW-0677">Repeat</keyword>
<dbReference type="EMBL" id="CAXAMM010007858">
    <property type="protein sequence ID" value="CAK9015592.1"/>
    <property type="molecule type" value="Genomic_DNA"/>
</dbReference>
<proteinExistence type="predicted"/>
<dbReference type="PANTHER" id="PTHR44019:SF8">
    <property type="entry name" value="POC1 CENTRIOLAR PROTEIN HOMOLOG"/>
    <property type="match status" value="1"/>
</dbReference>
<protein>
    <submittedName>
        <fullName evidence="4">Uncharacterized protein</fullName>
    </submittedName>
</protein>
<reference evidence="4 5" key="1">
    <citation type="submission" date="2024-02" db="EMBL/GenBank/DDBJ databases">
        <authorList>
            <person name="Chen Y."/>
            <person name="Shah S."/>
            <person name="Dougan E. K."/>
            <person name="Thang M."/>
            <person name="Chan C."/>
        </authorList>
    </citation>
    <scope>NUCLEOTIDE SEQUENCE [LARGE SCALE GENOMIC DNA]</scope>
</reference>
<evidence type="ECO:0000256" key="2">
    <source>
        <dbReference type="ARBA" id="ARBA00022737"/>
    </source>
</evidence>
<dbReference type="SUPFAM" id="SSF50998">
    <property type="entry name" value="Quinoprotein alcohol dehydrogenase-like"/>
    <property type="match status" value="1"/>
</dbReference>
<feature type="repeat" description="WD" evidence="3">
    <location>
        <begin position="359"/>
        <end position="400"/>
    </location>
</feature>
<dbReference type="SMART" id="SM00320">
    <property type="entry name" value="WD40"/>
    <property type="match status" value="6"/>
</dbReference>
<evidence type="ECO:0000313" key="5">
    <source>
        <dbReference type="Proteomes" id="UP001642464"/>
    </source>
</evidence>
<dbReference type="InterPro" id="IPR019775">
    <property type="entry name" value="WD40_repeat_CS"/>
</dbReference>
<keyword evidence="1 3" id="KW-0853">WD repeat</keyword>
<accession>A0ABP0JNB4</accession>
<dbReference type="InterPro" id="IPR050505">
    <property type="entry name" value="WDR55/POC1"/>
</dbReference>
<gene>
    <name evidence="4" type="ORF">SCF082_LOCUS12827</name>
</gene>
<evidence type="ECO:0000256" key="1">
    <source>
        <dbReference type="ARBA" id="ARBA00022574"/>
    </source>
</evidence>
<dbReference type="Gene3D" id="2.130.10.10">
    <property type="entry name" value="YVTN repeat-like/Quinoprotein amine dehydrogenase"/>
    <property type="match status" value="2"/>
</dbReference>
<sequence>MPPIDSKTPAVELNDEDKVKWKNGLAWEKSLDEQREHQLIREGLFWHDEQLDGLSDDDRMWEIIKMSFLQVATILDSVGLVHYFEYFLERGILGAKHMRLLTLKYVQTKMPEIEDPKEQSDIVEAAANSMMDEEMRLFEARYGDIDRLVLDCQHARRFLSEKLLHDDWMIDQYDLTAPLHLEASSHHTKWSVPKVDYESFGHYADWVAATGCDGFLFLWPVIEGNRVPPVVRCKKLHNAPCADFVVDWQHMEAVTCGIDNKVNLYRIKEAWVLDVLNLCCCCNRPCLELSLCCFAQAFCSWESLFSTWKETIEFKRDKHDNQGFLCVAADVGTGRVALGTNFGWIKILDFQTKEFVSSLIGHQDHCKALAVDWEKNLVVSCSWDSYVHLYDLRSAKLAHRLTGHNSNCYALDVDFESMVAVSSANEYRFMLWDLRERKLLQSYESPGHNVNCMSLDAENGKLATASDDGLVKIWNLHTEAGEEWETSWENSLDCKHNMTVAMDVDWQLGRLVTASWDYNVDMWNLTTGEHLHHFFKPRRCMTQVRMSK</sequence>
<feature type="repeat" description="WD" evidence="3">
    <location>
        <begin position="443"/>
        <end position="478"/>
    </location>
</feature>
<dbReference type="InterPro" id="IPR001680">
    <property type="entry name" value="WD40_rpt"/>
</dbReference>
<dbReference type="InterPro" id="IPR011047">
    <property type="entry name" value="Quinoprotein_ADH-like_sf"/>
</dbReference>
<dbReference type="Proteomes" id="UP001642464">
    <property type="component" value="Unassembled WGS sequence"/>
</dbReference>
<evidence type="ECO:0000256" key="3">
    <source>
        <dbReference type="PROSITE-ProRule" id="PRU00221"/>
    </source>
</evidence>
<evidence type="ECO:0000313" key="4">
    <source>
        <dbReference type="EMBL" id="CAK9015592.1"/>
    </source>
</evidence>
<dbReference type="PROSITE" id="PS50082">
    <property type="entry name" value="WD_REPEATS_2"/>
    <property type="match status" value="3"/>
</dbReference>
<feature type="repeat" description="WD" evidence="3">
    <location>
        <begin position="401"/>
        <end position="442"/>
    </location>
</feature>
<organism evidence="4 5">
    <name type="scientific">Durusdinium trenchii</name>
    <dbReference type="NCBI Taxonomy" id="1381693"/>
    <lineage>
        <taxon>Eukaryota</taxon>
        <taxon>Sar</taxon>
        <taxon>Alveolata</taxon>
        <taxon>Dinophyceae</taxon>
        <taxon>Suessiales</taxon>
        <taxon>Symbiodiniaceae</taxon>
        <taxon>Durusdinium</taxon>
    </lineage>
</organism>
<name>A0ABP0JNB4_9DINO</name>
<dbReference type="PANTHER" id="PTHR44019">
    <property type="entry name" value="WD REPEAT-CONTAINING PROTEIN 55"/>
    <property type="match status" value="1"/>
</dbReference>